<dbReference type="AlphaFoldDB" id="A0A0F8ZEN6"/>
<feature type="non-terminal residue" evidence="1">
    <location>
        <position position="1"/>
    </location>
</feature>
<name>A0A0F8ZEN6_9ZZZZ</name>
<gene>
    <name evidence="1" type="ORF">LCGC14_2783950</name>
</gene>
<protein>
    <submittedName>
        <fullName evidence="1">Uncharacterized protein</fullName>
    </submittedName>
</protein>
<comment type="caution">
    <text evidence="1">The sequence shown here is derived from an EMBL/GenBank/DDBJ whole genome shotgun (WGS) entry which is preliminary data.</text>
</comment>
<dbReference type="EMBL" id="LAZR01051807">
    <property type="protein sequence ID" value="KKK84375.1"/>
    <property type="molecule type" value="Genomic_DNA"/>
</dbReference>
<evidence type="ECO:0000313" key="1">
    <source>
        <dbReference type="EMBL" id="KKK84375.1"/>
    </source>
</evidence>
<reference evidence="1" key="1">
    <citation type="journal article" date="2015" name="Nature">
        <title>Complex archaea that bridge the gap between prokaryotes and eukaryotes.</title>
        <authorList>
            <person name="Spang A."/>
            <person name="Saw J.H."/>
            <person name="Jorgensen S.L."/>
            <person name="Zaremba-Niedzwiedzka K."/>
            <person name="Martijn J."/>
            <person name="Lind A.E."/>
            <person name="van Eijk R."/>
            <person name="Schleper C."/>
            <person name="Guy L."/>
            <person name="Ettema T.J."/>
        </authorList>
    </citation>
    <scope>NUCLEOTIDE SEQUENCE</scope>
</reference>
<organism evidence="1">
    <name type="scientific">marine sediment metagenome</name>
    <dbReference type="NCBI Taxonomy" id="412755"/>
    <lineage>
        <taxon>unclassified sequences</taxon>
        <taxon>metagenomes</taxon>
        <taxon>ecological metagenomes</taxon>
    </lineage>
</organism>
<sequence length="142" mass="15324">AEAVDPPVPARLPDGEELAECSLSIGITRWNDHVARDLDVAGIEAGARVLVADRLSPLWLYSERLEPVNGAAPWWYGATPGLTDATHLLIPTCPIDPEARAEILRLAGQGPRDMTEIRRGPDYILMRLAPAADQPVAAATTR</sequence>
<proteinExistence type="predicted"/>
<accession>A0A0F8ZEN6</accession>